<name>A0A7Z7PQC0_9BACT</name>
<dbReference type="AlphaFoldDB" id="A0A7Z7PQC0"/>
<organism evidence="1 2">
    <name type="scientific">Mesotoga infera</name>
    <dbReference type="NCBI Taxonomy" id="1236046"/>
    <lineage>
        <taxon>Bacteria</taxon>
        <taxon>Thermotogati</taxon>
        <taxon>Thermotogota</taxon>
        <taxon>Thermotogae</taxon>
        <taxon>Kosmotogales</taxon>
        <taxon>Kosmotogaceae</taxon>
        <taxon>Mesotoga</taxon>
    </lineage>
</organism>
<dbReference type="RefSeq" id="WP_169698063.1">
    <property type="nucleotide sequence ID" value="NZ_LS974202.1"/>
</dbReference>
<sequence length="90" mass="10270">MIIYKGLALARSKASYEDIGRIRAGELYETSFSTGKIFDRIIEEYLEIFGVESYMIIDSFVVQGNHDSFNVYTIDFAECYVVGILMTLAF</sequence>
<keyword evidence="2" id="KW-1185">Reference proteome</keyword>
<dbReference type="EMBL" id="LS974202">
    <property type="protein sequence ID" value="SSC11611.1"/>
    <property type="molecule type" value="Genomic_DNA"/>
</dbReference>
<protein>
    <submittedName>
        <fullName evidence="1">Uncharacterized protein</fullName>
    </submittedName>
</protein>
<dbReference type="KEGG" id="minf:MESINF_0162"/>
<evidence type="ECO:0000313" key="1">
    <source>
        <dbReference type="EMBL" id="SSC11611.1"/>
    </source>
</evidence>
<dbReference type="Proteomes" id="UP000250796">
    <property type="component" value="Chromosome MESINF"/>
</dbReference>
<reference evidence="1 2" key="1">
    <citation type="submission" date="2017-01" db="EMBL/GenBank/DDBJ databases">
        <authorList>
            <person name="Erauso G."/>
        </authorList>
    </citation>
    <scope>NUCLEOTIDE SEQUENCE [LARGE SCALE GENOMIC DNA]</scope>
    <source>
        <strain evidence="1">MESINF1</strain>
    </source>
</reference>
<accession>A0A7Z7PQC0</accession>
<evidence type="ECO:0000313" key="2">
    <source>
        <dbReference type="Proteomes" id="UP000250796"/>
    </source>
</evidence>
<gene>
    <name evidence="1" type="ORF">MESINF_0162</name>
</gene>
<proteinExistence type="predicted"/>